<dbReference type="Gene3D" id="6.10.250.100">
    <property type="match status" value="1"/>
</dbReference>
<dbReference type="GO" id="GO:0008289">
    <property type="term" value="F:lipid binding"/>
    <property type="evidence" value="ECO:0007669"/>
    <property type="project" value="InterPro"/>
</dbReference>
<reference evidence="1 2" key="1">
    <citation type="submission" date="2015-08" db="EMBL/GenBank/DDBJ databases">
        <title>The genome of the Asian arowana (Scleropages formosus).</title>
        <authorList>
            <person name="Tan M.H."/>
            <person name="Gan H.M."/>
            <person name="Croft L.J."/>
            <person name="Austin C.M."/>
        </authorList>
    </citation>
    <scope>NUCLEOTIDE SEQUENCE [LARGE SCALE GENOMIC DNA]</scope>
    <source>
        <strain evidence="1">Aro1</strain>
    </source>
</reference>
<accession>A0A0N8JZC4</accession>
<dbReference type="InterPro" id="IPR006801">
    <property type="entry name" value="ApoA-II"/>
</dbReference>
<name>A0A0N8JZC4_SCLFO</name>
<dbReference type="GO" id="GO:0006869">
    <property type="term" value="P:lipid transport"/>
    <property type="evidence" value="ECO:0007669"/>
    <property type="project" value="InterPro"/>
</dbReference>
<gene>
    <name evidence="1" type="ORF">Z043_112334</name>
</gene>
<proteinExistence type="predicted"/>
<evidence type="ECO:0000313" key="1">
    <source>
        <dbReference type="EMBL" id="KPP68945.1"/>
    </source>
</evidence>
<dbReference type="Pfam" id="PF04711">
    <property type="entry name" value="ApoA-II"/>
    <property type="match status" value="1"/>
</dbReference>
<dbReference type="GO" id="GO:0005576">
    <property type="term" value="C:extracellular region"/>
    <property type="evidence" value="ECO:0007669"/>
    <property type="project" value="InterPro"/>
</dbReference>
<dbReference type="Proteomes" id="UP000034805">
    <property type="component" value="Unassembled WGS sequence"/>
</dbReference>
<organism evidence="1 2">
    <name type="scientific">Scleropages formosus</name>
    <name type="common">Asian bonytongue</name>
    <name type="synonym">Osteoglossum formosum</name>
    <dbReference type="NCBI Taxonomy" id="113540"/>
    <lineage>
        <taxon>Eukaryota</taxon>
        <taxon>Metazoa</taxon>
        <taxon>Chordata</taxon>
        <taxon>Craniata</taxon>
        <taxon>Vertebrata</taxon>
        <taxon>Euteleostomi</taxon>
        <taxon>Actinopterygii</taxon>
        <taxon>Neopterygii</taxon>
        <taxon>Teleostei</taxon>
        <taxon>Osteoglossocephala</taxon>
        <taxon>Osteoglossomorpha</taxon>
        <taxon>Osteoglossiformes</taxon>
        <taxon>Osteoglossidae</taxon>
        <taxon>Scleropages</taxon>
    </lineage>
</organism>
<dbReference type="EMBL" id="JARO02004202">
    <property type="protein sequence ID" value="KPP68945.1"/>
    <property type="molecule type" value="Genomic_DNA"/>
</dbReference>
<dbReference type="SUPFAM" id="SSF47162">
    <property type="entry name" value="Apolipoprotein"/>
    <property type="match status" value="1"/>
</dbReference>
<evidence type="ECO:0000313" key="2">
    <source>
        <dbReference type="Proteomes" id="UP000034805"/>
    </source>
</evidence>
<sequence length="141" mass="15895">MVYPNSRCPIQPGAMKFSLIAALVVVLALAQASESRFLTKREAPELEQLVKNLQDMSSTFSKIAEDLVEKLKTHELTGQAQTYLEDGKAQLQPLAEKVQEHLKPLADSMQGHLKPLTDTWQTHMDELWKQIVEHTKSLTSQ</sequence>
<dbReference type="GO" id="GO:0042157">
    <property type="term" value="P:lipoprotein metabolic process"/>
    <property type="evidence" value="ECO:0007669"/>
    <property type="project" value="InterPro"/>
</dbReference>
<dbReference type="AlphaFoldDB" id="A0A0N8JZC4"/>
<comment type="caution">
    <text evidence="1">The sequence shown here is derived from an EMBL/GenBank/DDBJ whole genome shotgun (WGS) entry which is preliminary data.</text>
</comment>
<protein>
    <submittedName>
        <fullName evidence="1">Type-4 ice-structuring protein LS-12-like</fullName>
    </submittedName>
</protein>